<organism evidence="1 2">
    <name type="scientific">Phrynocephalus forsythii</name>
    <dbReference type="NCBI Taxonomy" id="171643"/>
    <lineage>
        <taxon>Eukaryota</taxon>
        <taxon>Metazoa</taxon>
        <taxon>Chordata</taxon>
        <taxon>Craniata</taxon>
        <taxon>Vertebrata</taxon>
        <taxon>Euteleostomi</taxon>
        <taxon>Lepidosauria</taxon>
        <taxon>Squamata</taxon>
        <taxon>Bifurcata</taxon>
        <taxon>Unidentata</taxon>
        <taxon>Episquamata</taxon>
        <taxon>Toxicofera</taxon>
        <taxon>Iguania</taxon>
        <taxon>Acrodonta</taxon>
        <taxon>Agamidae</taxon>
        <taxon>Agaminae</taxon>
        <taxon>Phrynocephalus</taxon>
    </lineage>
</organism>
<name>A0A9Q0X8R1_9SAUR</name>
<protein>
    <submittedName>
        <fullName evidence="1">Uncharacterized protein</fullName>
    </submittedName>
</protein>
<proteinExistence type="predicted"/>
<keyword evidence="2" id="KW-1185">Reference proteome</keyword>
<accession>A0A9Q0X8R1</accession>
<reference evidence="1" key="1">
    <citation type="journal article" date="2023" name="DNA Res.">
        <title>Chromosome-level genome assembly of Phrynocephalus forsythii using third-generation DNA sequencing and Hi-C analysis.</title>
        <authorList>
            <person name="Qi Y."/>
            <person name="Zhao W."/>
            <person name="Zhao Y."/>
            <person name="Niu C."/>
            <person name="Cao S."/>
            <person name="Zhang Y."/>
        </authorList>
    </citation>
    <scope>NUCLEOTIDE SEQUENCE</scope>
    <source>
        <tissue evidence="1">Muscle</tissue>
    </source>
</reference>
<comment type="caution">
    <text evidence="1">The sequence shown here is derived from an EMBL/GenBank/DDBJ whole genome shotgun (WGS) entry which is preliminary data.</text>
</comment>
<evidence type="ECO:0000313" key="2">
    <source>
        <dbReference type="Proteomes" id="UP001142489"/>
    </source>
</evidence>
<evidence type="ECO:0000313" key="1">
    <source>
        <dbReference type="EMBL" id="KAJ7303311.1"/>
    </source>
</evidence>
<feature type="non-terminal residue" evidence="1">
    <location>
        <position position="113"/>
    </location>
</feature>
<sequence length="113" mass="12292">VSKFSAQERSELVTSEFAHPGHRTFLLRDTQGRIGAAFSVIQMMVGTYTCSSLLSGEVETVSKQPESVCRKQQRGAGYFSPLDISLNLKVSVLSCLLFRPKEPELSVVGGPSV</sequence>
<gene>
    <name evidence="1" type="ORF">JRQ81_012253</name>
</gene>
<dbReference type="EMBL" id="JAPFRF010000024">
    <property type="protein sequence ID" value="KAJ7303311.1"/>
    <property type="molecule type" value="Genomic_DNA"/>
</dbReference>
<dbReference type="Proteomes" id="UP001142489">
    <property type="component" value="Unassembled WGS sequence"/>
</dbReference>
<dbReference type="AlphaFoldDB" id="A0A9Q0X8R1"/>